<feature type="coiled-coil region" evidence="7">
    <location>
        <begin position="44"/>
        <end position="88"/>
    </location>
</feature>
<evidence type="ECO:0000256" key="8">
    <source>
        <dbReference type="SAM" id="Phobius"/>
    </source>
</evidence>
<evidence type="ECO:0000256" key="7">
    <source>
        <dbReference type="SAM" id="Coils"/>
    </source>
</evidence>
<sequence>MKLSKLKSIKKDDYIFFPLVLVLSVLLIIVQVNIWTGDYSYSNLKNLKKELNEKKQLTVELEQSNLLLEEEKNQLRSERNAIEGLARSELGLIKPGETFYKFQTVQSKNEGIDLKIDKEDQ</sequence>
<dbReference type="Pfam" id="PF04977">
    <property type="entry name" value="DivIC"/>
    <property type="match status" value="1"/>
</dbReference>
<reference evidence="9" key="1">
    <citation type="submission" date="2018-05" db="EMBL/GenBank/DDBJ databases">
        <authorList>
            <person name="Lanie J.A."/>
            <person name="Ng W.-L."/>
            <person name="Kazmierczak K.M."/>
            <person name="Andrzejewski T.M."/>
            <person name="Davidsen T.M."/>
            <person name="Wayne K.J."/>
            <person name="Tettelin H."/>
            <person name="Glass J.I."/>
            <person name="Rusch D."/>
            <person name="Podicherti R."/>
            <person name="Tsui H.-C.T."/>
            <person name="Winkler M.E."/>
        </authorList>
    </citation>
    <scope>NUCLEOTIDE SEQUENCE</scope>
</reference>
<accession>A0A381PMN9</accession>
<keyword evidence="3 8" id="KW-0812">Transmembrane</keyword>
<dbReference type="InterPro" id="IPR007060">
    <property type="entry name" value="FtsL/DivIC"/>
</dbReference>
<dbReference type="PANTHER" id="PTHR37485:SF1">
    <property type="entry name" value="CELL DIVISION PROTEIN FTSB"/>
    <property type="match status" value="1"/>
</dbReference>
<dbReference type="GO" id="GO:0043093">
    <property type="term" value="P:FtsZ-dependent cytokinesis"/>
    <property type="evidence" value="ECO:0007669"/>
    <property type="project" value="TreeGrafter"/>
</dbReference>
<organism evidence="9">
    <name type="scientific">marine metagenome</name>
    <dbReference type="NCBI Taxonomy" id="408172"/>
    <lineage>
        <taxon>unclassified sequences</taxon>
        <taxon>metagenomes</taxon>
        <taxon>ecological metagenomes</taxon>
    </lineage>
</organism>
<name>A0A381PMN9_9ZZZZ</name>
<evidence type="ECO:0000313" key="9">
    <source>
        <dbReference type="EMBL" id="SUZ68282.1"/>
    </source>
</evidence>
<evidence type="ECO:0000256" key="1">
    <source>
        <dbReference type="ARBA" id="ARBA00022475"/>
    </source>
</evidence>
<evidence type="ECO:0000256" key="4">
    <source>
        <dbReference type="ARBA" id="ARBA00022989"/>
    </source>
</evidence>
<keyword evidence="7" id="KW-0175">Coiled coil</keyword>
<dbReference type="AlphaFoldDB" id="A0A381PMN9"/>
<keyword evidence="6" id="KW-0131">Cell cycle</keyword>
<dbReference type="GO" id="GO:0030428">
    <property type="term" value="C:cell septum"/>
    <property type="evidence" value="ECO:0007669"/>
    <property type="project" value="TreeGrafter"/>
</dbReference>
<keyword evidence="2" id="KW-0132">Cell division</keyword>
<evidence type="ECO:0000256" key="6">
    <source>
        <dbReference type="ARBA" id="ARBA00023306"/>
    </source>
</evidence>
<evidence type="ECO:0000256" key="2">
    <source>
        <dbReference type="ARBA" id="ARBA00022618"/>
    </source>
</evidence>
<feature type="transmembrane region" description="Helical" evidence="8">
    <location>
        <begin position="14"/>
        <end position="35"/>
    </location>
</feature>
<evidence type="ECO:0000256" key="3">
    <source>
        <dbReference type="ARBA" id="ARBA00022692"/>
    </source>
</evidence>
<dbReference type="InterPro" id="IPR023081">
    <property type="entry name" value="Cell_div_FtsB"/>
</dbReference>
<proteinExistence type="inferred from homology"/>
<dbReference type="HAMAP" id="MF_00599">
    <property type="entry name" value="FtsB"/>
    <property type="match status" value="1"/>
</dbReference>
<keyword evidence="4 8" id="KW-1133">Transmembrane helix</keyword>
<dbReference type="PANTHER" id="PTHR37485">
    <property type="entry name" value="CELL DIVISION PROTEIN FTSB"/>
    <property type="match status" value="1"/>
</dbReference>
<evidence type="ECO:0008006" key="10">
    <source>
        <dbReference type="Google" id="ProtNLM"/>
    </source>
</evidence>
<dbReference type="EMBL" id="UINC01001036">
    <property type="protein sequence ID" value="SUZ68282.1"/>
    <property type="molecule type" value="Genomic_DNA"/>
</dbReference>
<evidence type="ECO:0000256" key="5">
    <source>
        <dbReference type="ARBA" id="ARBA00023136"/>
    </source>
</evidence>
<keyword evidence="5 8" id="KW-0472">Membrane</keyword>
<gene>
    <name evidence="9" type="ORF">METZ01_LOCUS21136</name>
</gene>
<protein>
    <recommendedName>
        <fullName evidence="10">Cell division protein FtsB</fullName>
    </recommendedName>
</protein>
<keyword evidence="1" id="KW-1003">Cell membrane</keyword>